<dbReference type="Proteomes" id="UP000001319">
    <property type="component" value="Plasmid pFMC"/>
</dbReference>
<dbReference type="KEGG" id="fma:FMG_P0121"/>
<dbReference type="AlphaFoldDB" id="B0S4H9"/>
<proteinExistence type="predicted"/>
<feature type="chain" id="PRO_5039220515" description="SpaA-like prealbumin fold domain-containing protein" evidence="2">
    <location>
        <begin position="22"/>
        <end position="183"/>
    </location>
</feature>
<reference evidence="4 5" key="1">
    <citation type="journal article" date="2008" name="DNA Res.">
        <title>Complete genome sequence of Finegoldia magna, an anaerobic opportunistic pathogen.</title>
        <authorList>
            <person name="Goto T."/>
            <person name="Yamashita A."/>
            <person name="Hirakawa H."/>
            <person name="Matsutani M."/>
            <person name="Todo K."/>
            <person name="Ohshima K."/>
            <person name="Toh H."/>
            <person name="Miyamoto K."/>
            <person name="Kuhara S."/>
            <person name="Hattori M."/>
            <person name="Shimizu T."/>
            <person name="Akimoto S."/>
        </authorList>
    </citation>
    <scope>NUCLEOTIDE SEQUENCE [LARGE SCALE GENOMIC DNA]</scope>
    <source>
        <strain evidence="5">ATCC 29328 / DSM 20472 / WAL 2508</strain>
        <plasmid evidence="4 5">pFMC</plasmid>
    </source>
</reference>
<keyword evidence="1" id="KW-0472">Membrane</keyword>
<evidence type="ECO:0000313" key="5">
    <source>
        <dbReference type="Proteomes" id="UP000001319"/>
    </source>
</evidence>
<dbReference type="InterPro" id="IPR013783">
    <property type="entry name" value="Ig-like_fold"/>
</dbReference>
<feature type="domain" description="SpaA-like prealbumin fold" evidence="3">
    <location>
        <begin position="29"/>
        <end position="105"/>
    </location>
</feature>
<keyword evidence="5" id="KW-1185">Reference proteome</keyword>
<dbReference type="RefSeq" id="WP_012289933.1">
    <property type="nucleotide sequence ID" value="NC_010371.1"/>
</dbReference>
<protein>
    <recommendedName>
        <fullName evidence="3">SpaA-like prealbumin fold domain-containing protein</fullName>
    </recommendedName>
</protein>
<gene>
    <name evidence="4" type="ordered locus">FMG_P0121</name>
</gene>
<geneLocation type="plasmid" evidence="4 5">
    <name>pFMC</name>
</geneLocation>
<keyword evidence="1" id="KW-1133">Transmembrane helix</keyword>
<dbReference type="InterPro" id="IPR041033">
    <property type="entry name" value="SpaA_PFL_dom_1"/>
</dbReference>
<name>B0S4H9_FINM2</name>
<feature type="signal peptide" evidence="2">
    <location>
        <begin position="1"/>
        <end position="21"/>
    </location>
</feature>
<keyword evidence="2" id="KW-0732">Signal</keyword>
<keyword evidence="4" id="KW-0614">Plasmid</keyword>
<dbReference type="Pfam" id="PF17802">
    <property type="entry name" value="SpaA"/>
    <property type="match status" value="1"/>
</dbReference>
<sequence length="183" mass="21166">MKKIKILFLCLIMCLSFSSFKNTDDSINFVIENIDSQKNPIKGFEYEISNQTKDRKSVIDMKNKSKETVKLEKGEYVIKEKATANGFIKSKDFLFTVDDKTPKTVKYFPKHIAIVKENKTNKKTPKDNNKINQVQEKTTNTKKTNKYAKTNISNFGFIIPLVLGMGMVITPLVFGKRKFRYEK</sequence>
<evidence type="ECO:0000313" key="4">
    <source>
        <dbReference type="EMBL" id="BAG09170.1"/>
    </source>
</evidence>
<evidence type="ECO:0000256" key="1">
    <source>
        <dbReference type="SAM" id="Phobius"/>
    </source>
</evidence>
<keyword evidence="1" id="KW-0812">Transmembrane</keyword>
<feature type="transmembrane region" description="Helical" evidence="1">
    <location>
        <begin position="155"/>
        <end position="174"/>
    </location>
</feature>
<organism evidence="4 5">
    <name type="scientific">Finegoldia magna (strain ATCC 29328 / DSM 20472 / WAL 2508)</name>
    <name type="common">Peptostreptococcus magnus</name>
    <dbReference type="NCBI Taxonomy" id="334413"/>
    <lineage>
        <taxon>Bacteria</taxon>
        <taxon>Bacillati</taxon>
        <taxon>Bacillota</taxon>
        <taxon>Tissierellia</taxon>
        <taxon>Tissierellales</taxon>
        <taxon>Peptoniphilaceae</taxon>
        <taxon>Finegoldia</taxon>
    </lineage>
</organism>
<evidence type="ECO:0000256" key="2">
    <source>
        <dbReference type="SAM" id="SignalP"/>
    </source>
</evidence>
<dbReference type="HOGENOM" id="CLU_1473109_0_0_9"/>
<dbReference type="EMBL" id="AP008972">
    <property type="protein sequence ID" value="BAG09170.1"/>
    <property type="molecule type" value="Genomic_DNA"/>
</dbReference>
<accession>B0S4H9</accession>
<dbReference type="Gene3D" id="2.60.40.10">
    <property type="entry name" value="Immunoglobulins"/>
    <property type="match status" value="1"/>
</dbReference>
<evidence type="ECO:0000259" key="3">
    <source>
        <dbReference type="Pfam" id="PF17802"/>
    </source>
</evidence>